<organism evidence="2 3">
    <name type="scientific">Brachybacterium vulturis</name>
    <dbReference type="NCBI Taxonomy" id="2017484"/>
    <lineage>
        <taxon>Bacteria</taxon>
        <taxon>Bacillati</taxon>
        <taxon>Actinomycetota</taxon>
        <taxon>Actinomycetes</taxon>
        <taxon>Micrococcales</taxon>
        <taxon>Dermabacteraceae</taxon>
        <taxon>Brachybacterium</taxon>
    </lineage>
</organism>
<reference evidence="3" key="1">
    <citation type="submission" date="2017-09" db="EMBL/GenBank/DDBJ databases">
        <title>Brachybacterium sp. VM2412.</title>
        <authorList>
            <person name="Tak E.J."/>
            <person name="Bae J.-W."/>
        </authorList>
    </citation>
    <scope>NUCLEOTIDE SEQUENCE [LARGE SCALE GENOMIC DNA]</scope>
    <source>
        <strain evidence="3">VM2412</strain>
    </source>
</reference>
<protein>
    <recommendedName>
        <fullName evidence="1">DUF8094 domain-containing protein</fullName>
    </recommendedName>
</protein>
<evidence type="ECO:0000313" key="3">
    <source>
        <dbReference type="Proteomes" id="UP000218165"/>
    </source>
</evidence>
<keyword evidence="3" id="KW-1185">Reference proteome</keyword>
<proteinExistence type="predicted"/>
<feature type="domain" description="DUF8094" evidence="1">
    <location>
        <begin position="61"/>
        <end position="359"/>
    </location>
</feature>
<dbReference type="InterPro" id="IPR058407">
    <property type="entry name" value="DUF8094"/>
</dbReference>
<dbReference type="Pfam" id="PF26366">
    <property type="entry name" value="DUF8094"/>
    <property type="match status" value="1"/>
</dbReference>
<dbReference type="Proteomes" id="UP000218165">
    <property type="component" value="Chromosome"/>
</dbReference>
<dbReference type="OrthoDB" id="3266092at2"/>
<dbReference type="KEGG" id="brz:CFK38_09365"/>
<sequence length="362" mass="38469">MTRYDLRHSARKDLMMSTRPVGRRGLFLGAGSLLATGLLAACGSEVEPPAAPPTGKELAAPTPVQTTEQLTSIVPEVNAAVVAADEALDAQKLAPRVSGSAVDFRTAAYAMIEKAEEWAEELQVPGAELLVPLTSVTSEFPRVAIALVEDSEEEGVPYFMALQQSDATSPYAAWGWAQQAVGIEMPMVADAAVGSEQVAVDSEGFVMTPAEALELYARVLSLGDAEDPDDQLAPNPFQTGTHERIQRERKELNAGVEKDEAATVHESFSVKTEEFAGLRTDDGGAIVMGTLLSTRTVDIKDGATMSYAEDNKYTKVIGKKEFTSEYIRTFGTHVAVYLPSADAGGQIQPIGATQTALSATGE</sequence>
<dbReference type="AlphaFoldDB" id="A0A291GNC6"/>
<evidence type="ECO:0000313" key="2">
    <source>
        <dbReference type="EMBL" id="ATG51708.1"/>
    </source>
</evidence>
<name>A0A291GNC6_9MICO</name>
<gene>
    <name evidence="2" type="ORF">CFK38_09365</name>
</gene>
<accession>A0A291GNC6</accession>
<evidence type="ECO:0000259" key="1">
    <source>
        <dbReference type="Pfam" id="PF26366"/>
    </source>
</evidence>
<dbReference type="EMBL" id="CP023563">
    <property type="protein sequence ID" value="ATG51708.1"/>
    <property type="molecule type" value="Genomic_DNA"/>
</dbReference>
<dbReference type="RefSeq" id="WP_096802830.1">
    <property type="nucleotide sequence ID" value="NZ_CP023563.1"/>
</dbReference>